<dbReference type="Proteomes" id="UP000260795">
    <property type="component" value="Unassembled WGS sequence"/>
</dbReference>
<dbReference type="Gene3D" id="1.10.10.10">
    <property type="entry name" value="Winged helix-like DNA-binding domain superfamily/Winged helix DNA-binding domain"/>
    <property type="match status" value="1"/>
</dbReference>
<reference evidence="14 15" key="2">
    <citation type="journal article" date="2019" name="Nat. Med.">
        <title>A library of human gut bacterial isolates paired with longitudinal multiomics data enables mechanistic microbiome research.</title>
        <authorList>
            <person name="Poyet M."/>
            <person name="Groussin M."/>
            <person name="Gibbons S.M."/>
            <person name="Avila-Pacheco J."/>
            <person name="Jiang X."/>
            <person name="Kearney S.M."/>
            <person name="Perrotta A.R."/>
            <person name="Berdy B."/>
            <person name="Zhao S."/>
            <person name="Lieberman T.D."/>
            <person name="Swanson P.K."/>
            <person name="Smith M."/>
            <person name="Roesemann S."/>
            <person name="Alexander J.E."/>
            <person name="Rich S.A."/>
            <person name="Livny J."/>
            <person name="Vlamakis H."/>
            <person name="Clish C."/>
            <person name="Bullock K."/>
            <person name="Deik A."/>
            <person name="Scott J."/>
            <person name="Pierce K.A."/>
            <person name="Xavier R.J."/>
            <person name="Alm E.J."/>
        </authorList>
    </citation>
    <scope>NUCLEOTIDE SEQUENCE [LARGE SCALE GENOMIC DNA]</scope>
    <source>
        <strain evidence="2 15">BIOML-A11</strain>
        <strain evidence="3 16">BIOML-A3</strain>
        <strain evidence="1 14">BIOML-A42</strain>
    </source>
</reference>
<dbReference type="EMBL" id="QSRB01000009">
    <property type="protein sequence ID" value="RGK84985.1"/>
    <property type="molecule type" value="Genomic_DNA"/>
</dbReference>
<evidence type="ECO:0000313" key="13">
    <source>
        <dbReference type="Proteomes" id="UP000284022"/>
    </source>
</evidence>
<evidence type="ECO:0000313" key="10">
    <source>
        <dbReference type="Proteomes" id="UP000260874"/>
    </source>
</evidence>
<evidence type="ECO:0000313" key="12">
    <source>
        <dbReference type="Proteomes" id="UP000283766"/>
    </source>
</evidence>
<dbReference type="AlphaFoldDB" id="A0A3E4QQN8"/>
<protein>
    <submittedName>
        <fullName evidence="5">HTH domain-containing protein</fullName>
    </submittedName>
</protein>
<organism evidence="5 9">
    <name type="scientific">Bacteroides uniformis</name>
    <dbReference type="NCBI Taxonomy" id="820"/>
    <lineage>
        <taxon>Bacteria</taxon>
        <taxon>Pseudomonadati</taxon>
        <taxon>Bacteroidota</taxon>
        <taxon>Bacteroidia</taxon>
        <taxon>Bacteroidales</taxon>
        <taxon>Bacteroidaceae</taxon>
        <taxon>Bacteroides</taxon>
    </lineage>
</organism>
<evidence type="ECO:0000313" key="14">
    <source>
        <dbReference type="Proteomes" id="UP000432488"/>
    </source>
</evidence>
<evidence type="ECO:0000313" key="5">
    <source>
        <dbReference type="EMBL" id="RGL08511.1"/>
    </source>
</evidence>
<dbReference type="EMBL" id="WCTJ01000063">
    <property type="protein sequence ID" value="KAB4246691.1"/>
    <property type="molecule type" value="Genomic_DNA"/>
</dbReference>
<dbReference type="Proteomes" id="UP000260874">
    <property type="component" value="Unassembled WGS sequence"/>
</dbReference>
<evidence type="ECO:0000313" key="7">
    <source>
        <dbReference type="EMBL" id="RHE22857.1"/>
    </source>
</evidence>
<evidence type="ECO:0000313" key="9">
    <source>
        <dbReference type="Proteomes" id="UP000260795"/>
    </source>
</evidence>
<evidence type="ECO:0000313" key="11">
    <source>
        <dbReference type="Proteomes" id="UP000283601"/>
    </source>
</evidence>
<evidence type="ECO:0000313" key="8">
    <source>
        <dbReference type="EMBL" id="RHH24974.1"/>
    </source>
</evidence>
<evidence type="ECO:0000313" key="3">
    <source>
        <dbReference type="EMBL" id="KAB4246691.1"/>
    </source>
</evidence>
<dbReference type="EMBL" id="QSJZ01000009">
    <property type="protein sequence ID" value="RHE22857.1"/>
    <property type="molecule type" value="Genomic_DNA"/>
</dbReference>
<dbReference type="Proteomes" id="UP000487989">
    <property type="component" value="Unassembled WGS sequence"/>
</dbReference>
<dbReference type="Proteomes" id="UP000283601">
    <property type="component" value="Unassembled WGS sequence"/>
</dbReference>
<proteinExistence type="predicted"/>
<dbReference type="Proteomes" id="UP000432488">
    <property type="component" value="Unassembled WGS sequence"/>
</dbReference>
<dbReference type="Proteomes" id="UP000284022">
    <property type="component" value="Unassembled WGS sequence"/>
</dbReference>
<dbReference type="EMBL" id="QRXV01000047">
    <property type="protein sequence ID" value="RGU33988.1"/>
    <property type="molecule type" value="Genomic_DNA"/>
</dbReference>
<sequence>MKLMLPKDCPKIAQSTLEAIIQDPYITIGQLSEVLKLSERTIKNRIVLLKREGLITRIGSRTSGYWEVFNNV</sequence>
<comment type="caution">
    <text evidence="5">The sequence shown here is derived from an EMBL/GenBank/DDBJ whole genome shotgun (WGS) entry which is preliminary data.</text>
</comment>
<dbReference type="InterPro" id="IPR036390">
    <property type="entry name" value="WH_DNA-bd_sf"/>
</dbReference>
<reference evidence="9 10" key="1">
    <citation type="submission" date="2018-08" db="EMBL/GenBank/DDBJ databases">
        <title>A genome reference for cultivated species of the human gut microbiota.</title>
        <authorList>
            <person name="Zou Y."/>
            <person name="Xue W."/>
            <person name="Luo G."/>
        </authorList>
    </citation>
    <scope>NUCLEOTIDE SEQUENCE [LARGE SCALE GENOMIC DNA]</scope>
    <source>
        <strain evidence="6 13">AF17-20</strain>
        <strain evidence="8 12">AM18-14LB</strain>
        <strain evidence="7 11">AM29-12AC</strain>
        <strain evidence="5 9">TF08-13</strain>
        <strain evidence="4 10">TF09-22</strain>
    </source>
</reference>
<dbReference type="InterPro" id="IPR036388">
    <property type="entry name" value="WH-like_DNA-bd_sf"/>
</dbReference>
<dbReference type="RefSeq" id="WP_080597300.1">
    <property type="nucleotide sequence ID" value="NZ_BAABRW010000018.1"/>
</dbReference>
<dbReference type="Proteomes" id="UP000466952">
    <property type="component" value="Unassembled WGS sequence"/>
</dbReference>
<dbReference type="EMBL" id="QRJL01000028">
    <property type="protein sequence ID" value="RHH24974.1"/>
    <property type="molecule type" value="Genomic_DNA"/>
</dbReference>
<dbReference type="Proteomes" id="UP000283766">
    <property type="component" value="Unassembled WGS sequence"/>
</dbReference>
<gene>
    <name evidence="8" type="ORF">DW216_20615</name>
    <name evidence="7" type="ORF">DW758_12540</name>
    <name evidence="6" type="ORF">DWW83_21330</name>
    <name evidence="5" type="ORF">DXC80_18360</name>
    <name evidence="4" type="ORF">DXC91_11745</name>
    <name evidence="3" type="ORF">GAP48_21075</name>
    <name evidence="2" type="ORF">GAP55_22380</name>
    <name evidence="1" type="ORF">GAQ56_00015</name>
</gene>
<dbReference type="SUPFAM" id="SSF46785">
    <property type="entry name" value="Winged helix' DNA-binding domain"/>
    <property type="match status" value="1"/>
</dbReference>
<evidence type="ECO:0000313" key="4">
    <source>
        <dbReference type="EMBL" id="RGK84985.1"/>
    </source>
</evidence>
<dbReference type="Pfam" id="PF13412">
    <property type="entry name" value="HTH_24"/>
    <property type="match status" value="1"/>
</dbReference>
<evidence type="ECO:0000313" key="6">
    <source>
        <dbReference type="EMBL" id="RGU33988.1"/>
    </source>
</evidence>
<accession>A0A3E4QQN8</accession>
<evidence type="ECO:0000313" key="2">
    <source>
        <dbReference type="EMBL" id="KAB4207869.1"/>
    </source>
</evidence>
<dbReference type="EMBL" id="WCUV01000001">
    <property type="protein sequence ID" value="KAB4096241.1"/>
    <property type="molecule type" value="Genomic_DNA"/>
</dbReference>
<dbReference type="EMBL" id="QSRK01000040">
    <property type="protein sequence ID" value="RGL08511.1"/>
    <property type="molecule type" value="Genomic_DNA"/>
</dbReference>
<dbReference type="EMBL" id="WCTR01000037">
    <property type="protein sequence ID" value="KAB4207869.1"/>
    <property type="molecule type" value="Genomic_DNA"/>
</dbReference>
<evidence type="ECO:0000313" key="1">
    <source>
        <dbReference type="EMBL" id="KAB4096241.1"/>
    </source>
</evidence>
<name>A0A3E4QQN8_BACUN</name>
<evidence type="ECO:0000313" key="16">
    <source>
        <dbReference type="Proteomes" id="UP000487989"/>
    </source>
</evidence>
<evidence type="ECO:0000313" key="15">
    <source>
        <dbReference type="Proteomes" id="UP000466952"/>
    </source>
</evidence>